<comment type="caution">
    <text evidence="3">The sequence shown here is derived from an EMBL/GenBank/DDBJ whole genome shotgun (WGS) entry which is preliminary data.</text>
</comment>
<feature type="domain" description="UDENN" evidence="2">
    <location>
        <begin position="44"/>
        <end position="711"/>
    </location>
</feature>
<reference evidence="3 4" key="1">
    <citation type="submission" date="2024-04" db="EMBL/GenBank/DDBJ databases">
        <title>Tritrichomonas musculus Genome.</title>
        <authorList>
            <person name="Alves-Ferreira E."/>
            <person name="Grigg M."/>
            <person name="Lorenzi H."/>
            <person name="Galac M."/>
        </authorList>
    </citation>
    <scope>NUCLEOTIDE SEQUENCE [LARGE SCALE GENOMIC DNA]</scope>
    <source>
        <strain evidence="3 4">EAF2021</strain>
    </source>
</reference>
<feature type="region of interest" description="Disordered" evidence="1">
    <location>
        <begin position="491"/>
        <end position="528"/>
    </location>
</feature>
<feature type="region of interest" description="Disordered" evidence="1">
    <location>
        <begin position="557"/>
        <end position="586"/>
    </location>
</feature>
<feature type="compositionally biased region" description="Basic and acidic residues" evidence="1">
    <location>
        <begin position="497"/>
        <end position="528"/>
    </location>
</feature>
<evidence type="ECO:0000256" key="1">
    <source>
        <dbReference type="SAM" id="MobiDB-lite"/>
    </source>
</evidence>
<proteinExistence type="predicted"/>
<dbReference type="PANTHER" id="PTHR15288:SF0">
    <property type="entry name" value="UDENN DOMAIN-CONTAINING PROTEIN"/>
    <property type="match status" value="1"/>
</dbReference>
<dbReference type="InterPro" id="IPR037516">
    <property type="entry name" value="Tripartite_DENN"/>
</dbReference>
<gene>
    <name evidence="3" type="ORF">M9Y10_015106</name>
</gene>
<keyword evidence="4" id="KW-1185">Reference proteome</keyword>
<dbReference type="InterPro" id="IPR051942">
    <property type="entry name" value="DENN_domain_containing_2"/>
</dbReference>
<feature type="region of interest" description="Disordered" evidence="1">
    <location>
        <begin position="717"/>
        <end position="741"/>
    </location>
</feature>
<dbReference type="InterPro" id="IPR043153">
    <property type="entry name" value="DENN_C"/>
</dbReference>
<evidence type="ECO:0000313" key="4">
    <source>
        <dbReference type="Proteomes" id="UP001470230"/>
    </source>
</evidence>
<sequence length="741" mass="84040">MHDKKLDWDFRKFEAVMEKEISNRKMLGNLSSTSKYSELGIMDQFFIFGISPIKQKQPRPTILAAFPPFIQSSIPVENVLSLSMPNWDMSSSNSKHKFSNMFPLFSIDKNGTPSCENGIIDEFVFQYNAGETKMYGVCAHIQPSKANRNASLPFFASDMTKRTIFCMCLISKLPIFNAHFTFLNYLAGLSSGTVLSLSTNTSLVNSLENSYENNYENNYRVEHEMQNDTLIEGLDLCGGFGQDPNINIPEEFQAKIFEYYSKTMYSSPSKLAPGYNIHYPPPSTPTAKLLLWAALDTLFSVLAVDDILELLTALILDAQVLIIGSSMQEVSMTVYGLSSLLTPFNYCGIVMPIIPNNDDYLDLLSSPTPYIFGMPNIPKLKKMSFLESTYIVNLDKHKVPPVNFFPKYPNFDNVVKKINELITMKEETRNKTENDLLELGKNMKERSRSAIVGVDGITGNRQIRIKPNFAPACRRNNNTISKLVPTEKLDSINSSEKVVDTNEDKKDNMKEKVQDDKKDENEESHNKVEINGKIETIESIPNFSAIQTTSIRRSYTFNQNDFPSDTSPSPLSPPAQISISSSFAQKGPSSQPLYDFPVFRKPVSIANDFENDVNPYKFPTDLTKRMNHKVLLSRETIEKIIDALHEPLDFIFSDLLNCYFVTNALENITIFNQALFLASVKQEDLPFYEFLLESQTFQDYVETKLNEFTVSKASETGQRRMSTYGPKTKRRISTMKKPFSS</sequence>
<accession>A0ABR2L1D7</accession>
<organism evidence="3 4">
    <name type="scientific">Tritrichomonas musculus</name>
    <dbReference type="NCBI Taxonomy" id="1915356"/>
    <lineage>
        <taxon>Eukaryota</taxon>
        <taxon>Metamonada</taxon>
        <taxon>Parabasalia</taxon>
        <taxon>Tritrichomonadida</taxon>
        <taxon>Tritrichomonadidae</taxon>
        <taxon>Tritrichomonas</taxon>
    </lineage>
</organism>
<dbReference type="EMBL" id="JAPFFF010000002">
    <property type="protein sequence ID" value="KAK8897172.1"/>
    <property type="molecule type" value="Genomic_DNA"/>
</dbReference>
<protein>
    <recommendedName>
        <fullName evidence="2">UDENN domain-containing protein</fullName>
    </recommendedName>
</protein>
<dbReference type="Pfam" id="PF02141">
    <property type="entry name" value="DENN"/>
    <property type="match status" value="1"/>
</dbReference>
<feature type="compositionally biased region" description="Polar residues" evidence="1">
    <location>
        <begin position="575"/>
        <end position="586"/>
    </location>
</feature>
<dbReference type="Proteomes" id="UP001470230">
    <property type="component" value="Unassembled WGS sequence"/>
</dbReference>
<dbReference type="PROSITE" id="PS50211">
    <property type="entry name" value="DENN"/>
    <property type="match status" value="1"/>
</dbReference>
<dbReference type="Gene3D" id="3.30.450.200">
    <property type="match status" value="1"/>
</dbReference>
<dbReference type="PANTHER" id="PTHR15288">
    <property type="entry name" value="DENN DOMAIN-CONTAINING PROTEIN 2"/>
    <property type="match status" value="1"/>
</dbReference>
<dbReference type="SMART" id="SM00799">
    <property type="entry name" value="DENN"/>
    <property type="match status" value="1"/>
</dbReference>
<dbReference type="Gene3D" id="3.40.50.11500">
    <property type="match status" value="1"/>
</dbReference>
<name>A0ABR2L1D7_9EUKA</name>
<evidence type="ECO:0000313" key="3">
    <source>
        <dbReference type="EMBL" id="KAK8897172.1"/>
    </source>
</evidence>
<dbReference type="InterPro" id="IPR001194">
    <property type="entry name" value="cDENN_dom"/>
</dbReference>
<evidence type="ECO:0000259" key="2">
    <source>
        <dbReference type="PROSITE" id="PS50211"/>
    </source>
</evidence>